<evidence type="ECO:0000256" key="1">
    <source>
        <dbReference type="ARBA" id="ARBA00023015"/>
    </source>
</evidence>
<reference evidence="6 7" key="1">
    <citation type="journal article" date="2012" name="Genome Biol.">
        <title>Genome and low-iron response of an oceanic diatom adapted to chronic iron limitation.</title>
        <authorList>
            <person name="Lommer M."/>
            <person name="Specht M."/>
            <person name="Roy A.S."/>
            <person name="Kraemer L."/>
            <person name="Andreson R."/>
            <person name="Gutowska M.A."/>
            <person name="Wolf J."/>
            <person name="Bergner S.V."/>
            <person name="Schilhabel M.B."/>
            <person name="Klostermeier U.C."/>
            <person name="Beiko R.G."/>
            <person name="Rosenstiel P."/>
            <person name="Hippler M."/>
            <person name="Laroche J."/>
        </authorList>
    </citation>
    <scope>NUCLEOTIDE SEQUENCE [LARGE SCALE GENOMIC DNA]</scope>
    <source>
        <strain evidence="6 7">CCMP1005</strain>
    </source>
</reference>
<sequence length="169" mass="17879">MPNTNIQTGQDWGSVNVGRSGAANRVKVPKSAAGVSRMKAMGIVQTERKYGAGGNASAHTASVNARKIEESDELKHNKVDKSLSKAIQQARMAKKMTQKDLATKINEKPQVIGEYENGKAIPNGQIIVKIERALGCKLPRPGKKPAAKKTAGGTAAKGGTVRGGPPKRR</sequence>
<comment type="caution">
    <text evidence="6">The sequence shown here is derived from an EMBL/GenBank/DDBJ whole genome shotgun (WGS) entry which is preliminary data.</text>
</comment>
<feature type="domain" description="HTH cro/C1-type" evidence="5">
    <location>
        <begin position="87"/>
        <end position="141"/>
    </location>
</feature>
<evidence type="ECO:0000256" key="4">
    <source>
        <dbReference type="SAM" id="MobiDB-lite"/>
    </source>
</evidence>
<dbReference type="InterPro" id="IPR010982">
    <property type="entry name" value="Lambda_DNA-bd_dom_sf"/>
</dbReference>
<dbReference type="InterPro" id="IPR001387">
    <property type="entry name" value="Cro/C1-type_HTH"/>
</dbReference>
<dbReference type="SUPFAM" id="SSF47413">
    <property type="entry name" value="lambda repressor-like DNA-binding domains"/>
    <property type="match status" value="1"/>
</dbReference>
<evidence type="ECO:0000256" key="2">
    <source>
        <dbReference type="ARBA" id="ARBA00023125"/>
    </source>
</evidence>
<keyword evidence="1" id="KW-0805">Transcription regulation</keyword>
<feature type="region of interest" description="Disordered" evidence="4">
    <location>
        <begin position="137"/>
        <end position="169"/>
    </location>
</feature>
<dbReference type="SMART" id="SM00530">
    <property type="entry name" value="HTH_XRE"/>
    <property type="match status" value="1"/>
</dbReference>
<dbReference type="GO" id="GO:0005634">
    <property type="term" value="C:nucleus"/>
    <property type="evidence" value="ECO:0007669"/>
    <property type="project" value="TreeGrafter"/>
</dbReference>
<accession>K0SSW2</accession>
<feature type="compositionally biased region" description="Low complexity" evidence="4">
    <location>
        <begin position="148"/>
        <end position="159"/>
    </location>
</feature>
<dbReference type="OrthoDB" id="10253401at2759"/>
<dbReference type="EMBL" id="AGNL01020084">
    <property type="protein sequence ID" value="EJK61372.1"/>
    <property type="molecule type" value="Genomic_DNA"/>
</dbReference>
<evidence type="ECO:0000256" key="3">
    <source>
        <dbReference type="ARBA" id="ARBA00023163"/>
    </source>
</evidence>
<dbReference type="PROSITE" id="PS50943">
    <property type="entry name" value="HTH_CROC1"/>
    <property type="match status" value="1"/>
</dbReference>
<gene>
    <name evidence="6" type="ORF">THAOC_18150</name>
</gene>
<dbReference type="eggNOG" id="KOG3398">
    <property type="taxonomic scope" value="Eukaryota"/>
</dbReference>
<feature type="compositionally biased region" description="Polar residues" evidence="4">
    <location>
        <begin position="1"/>
        <end position="13"/>
    </location>
</feature>
<evidence type="ECO:0000313" key="7">
    <source>
        <dbReference type="Proteomes" id="UP000266841"/>
    </source>
</evidence>
<dbReference type="InterPro" id="IPR013729">
    <property type="entry name" value="MBF1_N"/>
</dbReference>
<evidence type="ECO:0000313" key="6">
    <source>
        <dbReference type="EMBL" id="EJK61372.1"/>
    </source>
</evidence>
<feature type="region of interest" description="Disordered" evidence="4">
    <location>
        <begin position="1"/>
        <end position="20"/>
    </location>
</feature>
<dbReference type="AlphaFoldDB" id="K0SSW2"/>
<proteinExistence type="predicted"/>
<dbReference type="PANTHER" id="PTHR10245:SF15">
    <property type="entry name" value="ENDOTHELIAL DIFFERENTIATION-RELATED FACTOR 1"/>
    <property type="match status" value="1"/>
</dbReference>
<organism evidence="6 7">
    <name type="scientific">Thalassiosira oceanica</name>
    <name type="common">Marine diatom</name>
    <dbReference type="NCBI Taxonomy" id="159749"/>
    <lineage>
        <taxon>Eukaryota</taxon>
        <taxon>Sar</taxon>
        <taxon>Stramenopiles</taxon>
        <taxon>Ochrophyta</taxon>
        <taxon>Bacillariophyta</taxon>
        <taxon>Coscinodiscophyceae</taxon>
        <taxon>Thalassiosirophycidae</taxon>
        <taxon>Thalassiosirales</taxon>
        <taxon>Thalassiosiraceae</taxon>
        <taxon>Thalassiosira</taxon>
    </lineage>
</organism>
<dbReference type="Pfam" id="PF01381">
    <property type="entry name" value="HTH_3"/>
    <property type="match status" value="1"/>
</dbReference>
<dbReference type="Proteomes" id="UP000266841">
    <property type="component" value="Unassembled WGS sequence"/>
</dbReference>
<evidence type="ECO:0000259" key="5">
    <source>
        <dbReference type="PROSITE" id="PS50943"/>
    </source>
</evidence>
<name>K0SSW2_THAOC</name>
<keyword evidence="3" id="KW-0804">Transcription</keyword>
<keyword evidence="2" id="KW-0238">DNA-binding</keyword>
<dbReference type="PANTHER" id="PTHR10245">
    <property type="entry name" value="ENDOTHELIAL DIFFERENTIATION-RELATED FACTOR 1 MULTIPROTEIN BRIDGING FACTOR 1"/>
    <property type="match status" value="1"/>
</dbReference>
<dbReference type="Gene3D" id="1.10.260.40">
    <property type="entry name" value="lambda repressor-like DNA-binding domains"/>
    <property type="match status" value="1"/>
</dbReference>
<keyword evidence="7" id="KW-1185">Reference proteome</keyword>
<dbReference type="Pfam" id="PF08523">
    <property type="entry name" value="MBF1"/>
    <property type="match status" value="1"/>
</dbReference>
<dbReference type="OMA" id="FHINGIC"/>
<protein>
    <recommendedName>
        <fullName evidence="5">HTH cro/C1-type domain-containing protein</fullName>
    </recommendedName>
</protein>
<dbReference type="FunFam" id="1.10.260.40:FF:000018">
    <property type="entry name" value="Multiprotein bridging factor 1"/>
    <property type="match status" value="1"/>
</dbReference>
<dbReference type="CDD" id="cd00093">
    <property type="entry name" value="HTH_XRE"/>
    <property type="match status" value="1"/>
</dbReference>
<dbReference type="GO" id="GO:0003677">
    <property type="term" value="F:DNA binding"/>
    <property type="evidence" value="ECO:0007669"/>
    <property type="project" value="UniProtKB-KW"/>
</dbReference>